<dbReference type="Proteomes" id="UP000036938">
    <property type="component" value="Unassembled WGS sequence"/>
</dbReference>
<gene>
    <name evidence="3" type="ORF">ATO11_12225</name>
</gene>
<comment type="caution">
    <text evidence="3">The sequence shown here is derived from an EMBL/GenBank/DDBJ whole genome shotgun (WGS) entry which is preliminary data.</text>
</comment>
<comment type="similarity">
    <text evidence="1 2">Belongs to the UPF0178 family.</text>
</comment>
<dbReference type="Pfam" id="PF02639">
    <property type="entry name" value="DUF188"/>
    <property type="match status" value="1"/>
</dbReference>
<dbReference type="PATRIC" id="fig|1317121.7.peg.3152"/>
<keyword evidence="4" id="KW-1185">Reference proteome</keyword>
<dbReference type="PANTHER" id="PTHR35146">
    <property type="entry name" value="UPF0178 PROTEIN YAII"/>
    <property type="match status" value="1"/>
</dbReference>
<organism evidence="3 4">
    <name type="scientific">Pseudaestuariivita atlantica</name>
    <dbReference type="NCBI Taxonomy" id="1317121"/>
    <lineage>
        <taxon>Bacteria</taxon>
        <taxon>Pseudomonadati</taxon>
        <taxon>Pseudomonadota</taxon>
        <taxon>Alphaproteobacteria</taxon>
        <taxon>Rhodobacterales</taxon>
        <taxon>Paracoccaceae</taxon>
        <taxon>Pseudaestuariivita</taxon>
    </lineage>
</organism>
<evidence type="ECO:0000313" key="4">
    <source>
        <dbReference type="Proteomes" id="UP000036938"/>
    </source>
</evidence>
<dbReference type="AlphaFoldDB" id="A0A0L1JN90"/>
<evidence type="ECO:0000256" key="1">
    <source>
        <dbReference type="ARBA" id="ARBA00008522"/>
    </source>
</evidence>
<name>A0A0L1JN90_9RHOB</name>
<dbReference type="PANTHER" id="PTHR35146:SF1">
    <property type="entry name" value="UPF0178 PROTEIN YAII"/>
    <property type="match status" value="1"/>
</dbReference>
<dbReference type="NCBIfam" id="NF001095">
    <property type="entry name" value="PRK00124.1"/>
    <property type="match status" value="1"/>
</dbReference>
<dbReference type="HAMAP" id="MF_00489">
    <property type="entry name" value="UPF0178"/>
    <property type="match status" value="1"/>
</dbReference>
<protein>
    <recommendedName>
        <fullName evidence="2">UPF0178 protein ATO11_12225</fullName>
    </recommendedName>
</protein>
<dbReference type="EMBL" id="AQQZ01000005">
    <property type="protein sequence ID" value="KNG93219.1"/>
    <property type="molecule type" value="Genomic_DNA"/>
</dbReference>
<proteinExistence type="inferred from homology"/>
<evidence type="ECO:0000313" key="3">
    <source>
        <dbReference type="EMBL" id="KNG93219.1"/>
    </source>
</evidence>
<dbReference type="InterPro" id="IPR003791">
    <property type="entry name" value="UPF0178"/>
</dbReference>
<accession>A0A0L1JN90</accession>
<dbReference type="OrthoDB" id="9798918at2"/>
<dbReference type="STRING" id="1317121.ATO11_12225"/>
<sequence>MTLWIDADACPVKGEAERVATRHKTRMKLVANGGLRPPANPWVDLVIVADGLDKADDHIAENCGPGDVVVTADVPLAARCVAAGADVINHDGERFTPANIGSKLATRDLMTEVRAANPLAQGGGGRPFSKADRSRFLNALEQAMRRAAQVAG</sequence>
<reference evidence="3 4" key="1">
    <citation type="journal article" date="2015" name="Int. J. Syst. Evol. Microbiol.">
        <title>Aestuariivita atlantica sp. nov., isolated from deep sea sediment of the Atlantic Ocean.</title>
        <authorList>
            <person name="Li G."/>
            <person name="Lai Q."/>
            <person name="Du Y."/>
            <person name="Liu X."/>
            <person name="Sun F."/>
            <person name="Shao Z."/>
        </authorList>
    </citation>
    <scope>NUCLEOTIDE SEQUENCE [LARGE SCALE GENOMIC DNA]</scope>
    <source>
        <strain evidence="3 4">22II-S11-z3</strain>
    </source>
</reference>
<evidence type="ECO:0000256" key="2">
    <source>
        <dbReference type="HAMAP-Rule" id="MF_00489"/>
    </source>
</evidence>
<dbReference type="RefSeq" id="WP_050531177.1">
    <property type="nucleotide sequence ID" value="NZ_AQQZ01000005.1"/>
</dbReference>